<name>A0ABT4MEU2_9NOCA</name>
<evidence type="ECO:0000256" key="4">
    <source>
        <dbReference type="ARBA" id="ARBA00022989"/>
    </source>
</evidence>
<keyword evidence="5 6" id="KW-0472">Membrane</keyword>
<feature type="transmembrane region" description="Helical" evidence="6">
    <location>
        <begin position="724"/>
        <end position="748"/>
    </location>
</feature>
<evidence type="ECO:0000256" key="2">
    <source>
        <dbReference type="ARBA" id="ARBA00022475"/>
    </source>
</evidence>
<gene>
    <name evidence="8" type="ORF">O4220_13315</name>
</gene>
<comment type="subcellular location">
    <subcellularLocation>
        <location evidence="1">Cell membrane</location>
        <topology evidence="1">Multi-pass membrane protein</topology>
    </subcellularLocation>
</comment>
<feature type="transmembrane region" description="Helical" evidence="6">
    <location>
        <begin position="494"/>
        <end position="517"/>
    </location>
</feature>
<feature type="transmembrane region" description="Helical" evidence="6">
    <location>
        <begin position="273"/>
        <end position="297"/>
    </location>
</feature>
<proteinExistence type="predicted"/>
<feature type="transmembrane region" description="Helical" evidence="6">
    <location>
        <begin position="369"/>
        <end position="393"/>
    </location>
</feature>
<feature type="transmembrane region" description="Helical" evidence="6">
    <location>
        <begin position="811"/>
        <end position="830"/>
    </location>
</feature>
<protein>
    <submittedName>
        <fullName evidence="8">ABC transporter permease</fullName>
    </submittedName>
</protein>
<organism evidence="8 9">
    <name type="scientific">Rhodococcus ruber</name>
    <dbReference type="NCBI Taxonomy" id="1830"/>
    <lineage>
        <taxon>Bacteria</taxon>
        <taxon>Bacillati</taxon>
        <taxon>Actinomycetota</taxon>
        <taxon>Actinomycetes</taxon>
        <taxon>Mycobacteriales</taxon>
        <taxon>Nocardiaceae</taxon>
        <taxon>Rhodococcus</taxon>
    </lineage>
</organism>
<accession>A0ABT4MEU2</accession>
<keyword evidence="4 6" id="KW-1133">Transmembrane helix</keyword>
<evidence type="ECO:0000259" key="7">
    <source>
        <dbReference type="Pfam" id="PF02687"/>
    </source>
</evidence>
<keyword evidence="9" id="KW-1185">Reference proteome</keyword>
<dbReference type="PANTHER" id="PTHR30287:SF2">
    <property type="entry name" value="BLL1001 PROTEIN"/>
    <property type="match status" value="1"/>
</dbReference>
<feature type="transmembrane region" description="Helical" evidence="6">
    <location>
        <begin position="777"/>
        <end position="799"/>
    </location>
</feature>
<evidence type="ECO:0000256" key="3">
    <source>
        <dbReference type="ARBA" id="ARBA00022692"/>
    </source>
</evidence>
<keyword evidence="2" id="KW-1003">Cell membrane</keyword>
<feature type="transmembrane region" description="Helical" evidence="6">
    <location>
        <begin position="318"/>
        <end position="349"/>
    </location>
</feature>
<sequence>MRRLRGPRATWLLHSAIRDRSSRKTGLLLCVVLSAAALSLTTVVGSSVSYGIARGIEAQYLNTDIIVRTEAASATVQNAGANVEPGISASERDEIGNLREVQAVGGSVRARAALRIDGRTESIDLESAPTAEEMVWQRISEGRAPMAGAELALTGTAMRSLHLSIGDVVAMSRPGGATTTMRIVGVVDVGASVDHNAIPYGIVTLDTARAFAGVTGFTDLRIELMDTPTEIVQVLSAIGAITPQAWPQTTQILVSSAKEVYGSEVAALRATTAVLAIVVAVISIVVISTVVMASVPARRRRAEMLRIIGATRGQVRAAILAETTSIGVVGGAVGLVVGVVLAIAVVPMIGYIPGAPGFGLSDVRIDWTLLALVPIGYAVVGFLGGACPSWVCTRGTPSVGDSKMRVGNIWAVRFRRGMLPVLIAFLWAVALASTILWTTPPWTTLLVHALLIAAVVGSTPAFYSQLGKATSWAAGRARWPLIEIAGGRMHRNPLVASNFGLPVICATALLMMVWVAFSSLDQTFTRPDTSEIVADAMVAATAADGTVDQQTVDKLVGLPAVAASVAIRTIDKAELSGDEATAATTVLQNIDVAAVPELNTVTNGRFSIGWARPDTIYLAASSHPAFADGQYIELTPPGGSTRSIRVQYVDGLPFEAFLTPEAAGPSADNAAISGLWLHIHDDVDPADAISLIDATALLGGDYQVRGTLGDSARLVLLTHLARDLALAVCGLGLGLALTGVTLTGAATVRTRLDEVVLLRVVGAEGSSVRHMVIAESLLVTLAAAVGGSVLGMIAASAAVEALDSGTGLGSTATVPIAFAAVTWVAALGVARLSMVGVTDLLSGIRPASAFHRTLLK</sequence>
<evidence type="ECO:0000313" key="8">
    <source>
        <dbReference type="EMBL" id="MCZ4519497.1"/>
    </source>
</evidence>
<feature type="transmembrane region" description="Helical" evidence="6">
    <location>
        <begin position="414"/>
        <end position="436"/>
    </location>
</feature>
<dbReference type="Pfam" id="PF02687">
    <property type="entry name" value="FtsX"/>
    <property type="match status" value="2"/>
</dbReference>
<dbReference type="Proteomes" id="UP001081071">
    <property type="component" value="Unassembled WGS sequence"/>
</dbReference>
<dbReference type="RefSeq" id="WP_269604888.1">
    <property type="nucleotide sequence ID" value="NZ_JAPWIJ010000005.1"/>
</dbReference>
<dbReference type="EMBL" id="JAPWIJ010000005">
    <property type="protein sequence ID" value="MCZ4519497.1"/>
    <property type="molecule type" value="Genomic_DNA"/>
</dbReference>
<evidence type="ECO:0000313" key="9">
    <source>
        <dbReference type="Proteomes" id="UP001081071"/>
    </source>
</evidence>
<feature type="domain" description="ABC3 transporter permease C-terminal" evidence="7">
    <location>
        <begin position="274"/>
        <end position="394"/>
    </location>
</feature>
<reference evidence="8" key="1">
    <citation type="submission" date="2022-12" db="EMBL/GenBank/DDBJ databases">
        <authorList>
            <person name="Krivoruchko A.V."/>
            <person name="Elkin A."/>
        </authorList>
    </citation>
    <scope>NUCLEOTIDE SEQUENCE</scope>
    <source>
        <strain evidence="8">IEGM 1391</strain>
    </source>
</reference>
<dbReference type="PANTHER" id="PTHR30287">
    <property type="entry name" value="MEMBRANE COMPONENT OF PREDICTED ABC SUPERFAMILY METABOLITE UPTAKE TRANSPORTER"/>
    <property type="match status" value="1"/>
</dbReference>
<evidence type="ECO:0000256" key="1">
    <source>
        <dbReference type="ARBA" id="ARBA00004651"/>
    </source>
</evidence>
<dbReference type="InterPro" id="IPR003838">
    <property type="entry name" value="ABC3_permease_C"/>
</dbReference>
<dbReference type="InterPro" id="IPR038766">
    <property type="entry name" value="Membrane_comp_ABC_pdt"/>
</dbReference>
<feature type="domain" description="ABC3 transporter permease C-terminal" evidence="7">
    <location>
        <begin position="730"/>
        <end position="834"/>
    </location>
</feature>
<comment type="caution">
    <text evidence="8">The sequence shown here is derived from an EMBL/GenBank/DDBJ whole genome shotgun (WGS) entry which is preliminary data.</text>
</comment>
<evidence type="ECO:0000256" key="6">
    <source>
        <dbReference type="SAM" id="Phobius"/>
    </source>
</evidence>
<evidence type="ECO:0000256" key="5">
    <source>
        <dbReference type="ARBA" id="ARBA00023136"/>
    </source>
</evidence>
<keyword evidence="3 6" id="KW-0812">Transmembrane</keyword>
<feature type="transmembrane region" description="Helical" evidence="6">
    <location>
        <begin position="442"/>
        <end position="463"/>
    </location>
</feature>